<gene>
    <name evidence="1" type="ORF">PORCRE_1559</name>
</gene>
<organism evidence="1 2">
    <name type="scientific">Porphyromonas crevioricanis JCM 15906</name>
    <dbReference type="NCBI Taxonomy" id="1305617"/>
    <lineage>
        <taxon>Bacteria</taxon>
        <taxon>Pseudomonadati</taxon>
        <taxon>Bacteroidota</taxon>
        <taxon>Bacteroidia</taxon>
        <taxon>Bacteroidales</taxon>
        <taxon>Porphyromonadaceae</taxon>
        <taxon>Porphyromonas</taxon>
    </lineage>
</organism>
<dbReference type="EMBL" id="BAOU01000044">
    <property type="protein sequence ID" value="GAD05850.1"/>
    <property type="molecule type" value="Genomic_DNA"/>
</dbReference>
<evidence type="ECO:0000313" key="2">
    <source>
        <dbReference type="Proteomes" id="UP000018031"/>
    </source>
</evidence>
<protein>
    <submittedName>
        <fullName evidence="1">Uncharacterized protein</fullName>
    </submittedName>
</protein>
<evidence type="ECO:0000313" key="1">
    <source>
        <dbReference type="EMBL" id="GAD05850.1"/>
    </source>
</evidence>
<proteinExistence type="predicted"/>
<reference evidence="2" key="1">
    <citation type="journal article" date="2013" name="Genome">
        <title>Draft Genome Sequences of Porphyromonas crevioricanis JCM 15906T and Porphyromonas cansulci JCM 13913T Isolated from a Canine Oral Cavity.</title>
        <authorList>
            <person name="Sakamoto M."/>
            <person name="Tanaka N."/>
            <person name="Shiwa Y."/>
            <person name="Yoshikawa H."/>
            <person name="Ohkuma M."/>
        </authorList>
    </citation>
    <scope>NUCLEOTIDE SEQUENCE [LARGE SCALE GENOMIC DNA]</scope>
    <source>
        <strain evidence="2">JCM 15906</strain>
    </source>
</reference>
<name>T1DSS9_9PORP</name>
<comment type="caution">
    <text evidence="1">The sequence shown here is derived from an EMBL/GenBank/DDBJ whole genome shotgun (WGS) entry which is preliminary data.</text>
</comment>
<dbReference type="Proteomes" id="UP000018031">
    <property type="component" value="Unassembled WGS sequence"/>
</dbReference>
<dbReference type="AlphaFoldDB" id="T1DSS9"/>
<reference evidence="1 2" key="2">
    <citation type="journal article" date="2013" name="Genome Announc.">
        <title>Draft Genome Sequences of Porphyromonas crevioricanis JCM 15906T and Porphyromonas cansulci JCM 13913T Isolated from a Canine Oral Cavity.</title>
        <authorList>
            <person name="Sakamoto M."/>
            <person name="Tanaka N."/>
            <person name="Shiwa Y."/>
            <person name="Yoshikawa H."/>
            <person name="Ohkuma M."/>
        </authorList>
    </citation>
    <scope>NUCLEOTIDE SEQUENCE [LARGE SCALE GENOMIC DNA]</scope>
    <source>
        <strain evidence="1 2">JCM 15906</strain>
    </source>
</reference>
<accession>T1DSS9</accession>
<sequence length="41" mass="4650">MSFLSFCMGLVDSFLRKRKMKLLHSVALMGSSLILEFVPCI</sequence>